<dbReference type="Proteomes" id="UP001165405">
    <property type="component" value="Unassembled WGS sequence"/>
</dbReference>
<evidence type="ECO:0000313" key="2">
    <source>
        <dbReference type="EMBL" id="MCF4121838.1"/>
    </source>
</evidence>
<sequence>MTRRLFWVGVGVVVTVVVYRQGRKIIARYTPASVSERAAAAVDDAGARLAQAAHEFRAEFAVARAQREKELMASLLAEGQPDPETTRARRTAMREGRQADLPDDEAELGYSFF</sequence>
<accession>A0AA41QEU4</accession>
<dbReference type="AlphaFoldDB" id="A0AA41QEU4"/>
<dbReference type="EMBL" id="JAKGSG010000035">
    <property type="protein sequence ID" value="MCF4121838.1"/>
    <property type="molecule type" value="Genomic_DNA"/>
</dbReference>
<feature type="region of interest" description="Disordered" evidence="1">
    <location>
        <begin position="79"/>
        <end position="113"/>
    </location>
</feature>
<dbReference type="RefSeq" id="WP_236089639.1">
    <property type="nucleotide sequence ID" value="NZ_JAKGSG010000035.1"/>
</dbReference>
<feature type="compositionally biased region" description="Basic and acidic residues" evidence="1">
    <location>
        <begin position="84"/>
        <end position="100"/>
    </location>
</feature>
<gene>
    <name evidence="2" type="ORF">L1785_12680</name>
</gene>
<evidence type="ECO:0000313" key="3">
    <source>
        <dbReference type="Proteomes" id="UP001165405"/>
    </source>
</evidence>
<reference evidence="2" key="1">
    <citation type="submission" date="2022-01" db="EMBL/GenBank/DDBJ databases">
        <title>Antribacter sp. nov., isolated from Guizhou of China.</title>
        <authorList>
            <person name="Chengliang C."/>
            <person name="Ya Z."/>
        </authorList>
    </citation>
    <scope>NUCLEOTIDE SEQUENCE</scope>
    <source>
        <strain evidence="2">KLBMP 9083</strain>
    </source>
</reference>
<keyword evidence="3" id="KW-1185">Reference proteome</keyword>
<organism evidence="2 3">
    <name type="scientific">Antribacter soli</name>
    <dbReference type="NCBI Taxonomy" id="2910976"/>
    <lineage>
        <taxon>Bacteria</taxon>
        <taxon>Bacillati</taxon>
        <taxon>Actinomycetota</taxon>
        <taxon>Actinomycetes</taxon>
        <taxon>Micrococcales</taxon>
        <taxon>Promicromonosporaceae</taxon>
        <taxon>Antribacter</taxon>
    </lineage>
</organism>
<comment type="caution">
    <text evidence="2">The sequence shown here is derived from an EMBL/GenBank/DDBJ whole genome shotgun (WGS) entry which is preliminary data.</text>
</comment>
<protein>
    <submittedName>
        <fullName evidence="2">Uncharacterized protein</fullName>
    </submittedName>
</protein>
<evidence type="ECO:0000256" key="1">
    <source>
        <dbReference type="SAM" id="MobiDB-lite"/>
    </source>
</evidence>
<name>A0AA41QEU4_9MICO</name>
<proteinExistence type="predicted"/>